<protein>
    <submittedName>
        <fullName evidence="3">Gfo/Idh/MocA family oxidoreductase</fullName>
    </submittedName>
</protein>
<dbReference type="PANTHER" id="PTHR43708:SF8">
    <property type="entry name" value="OXIDOREDUCTASE"/>
    <property type="match status" value="1"/>
</dbReference>
<name>A0ABT1S3F7_9FIRM</name>
<proteinExistence type="predicted"/>
<dbReference type="SUPFAM" id="SSF51735">
    <property type="entry name" value="NAD(P)-binding Rossmann-fold domains"/>
    <property type="match status" value="1"/>
</dbReference>
<reference evidence="3 4" key="1">
    <citation type="submission" date="2022-06" db="EMBL/GenBank/DDBJ databases">
        <title>Isolation of gut microbiota from human fecal samples.</title>
        <authorList>
            <person name="Pamer E.G."/>
            <person name="Barat B."/>
            <person name="Waligurski E."/>
            <person name="Medina S."/>
            <person name="Paddock L."/>
            <person name="Mostad J."/>
        </authorList>
    </citation>
    <scope>NUCLEOTIDE SEQUENCE [LARGE SCALE GENOMIC DNA]</scope>
    <source>
        <strain evidence="3 4">DFI.9.73</strain>
    </source>
</reference>
<gene>
    <name evidence="3" type="ORF">NE695_16230</name>
</gene>
<dbReference type="Proteomes" id="UP001524473">
    <property type="component" value="Unassembled WGS sequence"/>
</dbReference>
<evidence type="ECO:0000313" key="4">
    <source>
        <dbReference type="Proteomes" id="UP001524473"/>
    </source>
</evidence>
<accession>A0ABT1S3F7</accession>
<dbReference type="EMBL" id="JANFZH010000050">
    <property type="protein sequence ID" value="MCQ4841459.1"/>
    <property type="molecule type" value="Genomic_DNA"/>
</dbReference>
<dbReference type="InterPro" id="IPR000683">
    <property type="entry name" value="Gfo/Idh/MocA-like_OxRdtase_N"/>
</dbReference>
<comment type="caution">
    <text evidence="3">The sequence shown here is derived from an EMBL/GenBank/DDBJ whole genome shotgun (WGS) entry which is preliminary data.</text>
</comment>
<organism evidence="3 4">
    <name type="scientific">Neglectibacter timonensis</name>
    <dbReference type="NCBI Taxonomy" id="1776382"/>
    <lineage>
        <taxon>Bacteria</taxon>
        <taxon>Bacillati</taxon>
        <taxon>Bacillota</taxon>
        <taxon>Clostridia</taxon>
        <taxon>Eubacteriales</taxon>
        <taxon>Oscillospiraceae</taxon>
        <taxon>Neglectibacter</taxon>
    </lineage>
</organism>
<dbReference type="InterPro" id="IPR051317">
    <property type="entry name" value="Gfo/Idh/MocA_oxidoreduct"/>
</dbReference>
<evidence type="ECO:0000259" key="2">
    <source>
        <dbReference type="Pfam" id="PF22725"/>
    </source>
</evidence>
<feature type="domain" description="Gfo/Idh/MocA-like oxidoreductase N-terminal" evidence="1">
    <location>
        <begin position="7"/>
        <end position="125"/>
    </location>
</feature>
<dbReference type="InterPro" id="IPR055170">
    <property type="entry name" value="GFO_IDH_MocA-like_dom"/>
</dbReference>
<dbReference type="Gene3D" id="3.40.50.720">
    <property type="entry name" value="NAD(P)-binding Rossmann-like Domain"/>
    <property type="match status" value="1"/>
</dbReference>
<evidence type="ECO:0000259" key="1">
    <source>
        <dbReference type="Pfam" id="PF01408"/>
    </source>
</evidence>
<dbReference type="RefSeq" id="WP_066861976.1">
    <property type="nucleotide sequence ID" value="NZ_CABKVV010000012.1"/>
</dbReference>
<dbReference type="GeneID" id="90531728"/>
<dbReference type="PANTHER" id="PTHR43708">
    <property type="entry name" value="CONSERVED EXPRESSED OXIDOREDUCTASE (EUROFUNG)"/>
    <property type="match status" value="1"/>
</dbReference>
<sequence length="380" mass="41999">MSQAKQLKVGVIGAGFIASTAHLPSILKLGDRAELTAIADNRPEALEHIKKYFPIPKTYTDPYEMLRENKFDVVHICTANNTHKEFAIAALRSGANVLCEKPLALTVKDAKEMFEEADRAGKKLIACQNNRMGPMQEVKKLIEDGVLGQVYYAEIENIRRRGVPAWGRFHVKEDNGGGPLCDVGVHYLDATLFAVGNPKLVSVSASTFTKIADRGDASVDTMGAMTGDTPYLPRKDYDYHDFSVEDFASGIARFDNGMQIMLKFSWALNLPRNDGYKIVGDKAGLVYDKSSGAQNPITLYGAEGKHLSDENLEIAIAKKGAMHDIGHEMLIHHFADVLQNGEECVIKREEMLNVVAVMEAFYLSGQLGREVTREELSDCR</sequence>
<dbReference type="Gene3D" id="3.30.360.10">
    <property type="entry name" value="Dihydrodipicolinate Reductase, domain 2"/>
    <property type="match status" value="1"/>
</dbReference>
<dbReference type="SUPFAM" id="SSF55347">
    <property type="entry name" value="Glyceraldehyde-3-phosphate dehydrogenase-like, C-terminal domain"/>
    <property type="match status" value="1"/>
</dbReference>
<dbReference type="Pfam" id="PF01408">
    <property type="entry name" value="GFO_IDH_MocA"/>
    <property type="match status" value="1"/>
</dbReference>
<keyword evidence="4" id="KW-1185">Reference proteome</keyword>
<dbReference type="Pfam" id="PF22725">
    <property type="entry name" value="GFO_IDH_MocA_C3"/>
    <property type="match status" value="1"/>
</dbReference>
<evidence type="ECO:0000313" key="3">
    <source>
        <dbReference type="EMBL" id="MCQ4841459.1"/>
    </source>
</evidence>
<dbReference type="InterPro" id="IPR036291">
    <property type="entry name" value="NAD(P)-bd_dom_sf"/>
</dbReference>
<feature type="domain" description="GFO/IDH/MocA-like oxidoreductase" evidence="2">
    <location>
        <begin position="135"/>
        <end position="285"/>
    </location>
</feature>